<name>A0A8D8ULJ6_9HEMI</name>
<reference evidence="3" key="1">
    <citation type="submission" date="2021-05" db="EMBL/GenBank/DDBJ databases">
        <authorList>
            <person name="Alioto T."/>
            <person name="Alioto T."/>
            <person name="Gomez Garrido J."/>
        </authorList>
    </citation>
    <scope>NUCLEOTIDE SEQUENCE</scope>
</reference>
<feature type="transmembrane region" description="Helical" evidence="1">
    <location>
        <begin position="367"/>
        <end position="387"/>
    </location>
</feature>
<feature type="transmembrane region" description="Helical" evidence="1">
    <location>
        <begin position="299"/>
        <end position="317"/>
    </location>
</feature>
<dbReference type="EMBL" id="HBUF01343563">
    <property type="protein sequence ID" value="CAG6706833.1"/>
    <property type="molecule type" value="Transcribed_RNA"/>
</dbReference>
<proteinExistence type="predicted"/>
<dbReference type="EMBL" id="HBUF01343566">
    <property type="protein sequence ID" value="CAG6706839.1"/>
    <property type="molecule type" value="Transcribed_RNA"/>
</dbReference>
<feature type="transmembrane region" description="Helical" evidence="1">
    <location>
        <begin position="20"/>
        <end position="48"/>
    </location>
</feature>
<dbReference type="EMBL" id="HBUF01343561">
    <property type="protein sequence ID" value="CAG6706829.1"/>
    <property type="molecule type" value="Transcribed_RNA"/>
</dbReference>
<keyword evidence="1" id="KW-0812">Transmembrane</keyword>
<evidence type="ECO:0000256" key="1">
    <source>
        <dbReference type="SAM" id="Phobius"/>
    </source>
</evidence>
<keyword evidence="1" id="KW-1133">Transmembrane helix</keyword>
<dbReference type="PANTHER" id="PTHR31650">
    <property type="entry name" value="O-ACYLTRANSFERASE (WSD1-LIKE) FAMILY PROTEIN"/>
    <property type="match status" value="1"/>
</dbReference>
<dbReference type="AlphaFoldDB" id="A0A8D8ULJ6"/>
<keyword evidence="1" id="KW-0472">Membrane</keyword>
<dbReference type="EMBL" id="HBUF01343567">
    <property type="protein sequence ID" value="CAG6706841.1"/>
    <property type="molecule type" value="Transcribed_RNA"/>
</dbReference>
<dbReference type="GO" id="GO:0005886">
    <property type="term" value="C:plasma membrane"/>
    <property type="evidence" value="ECO:0007669"/>
    <property type="project" value="TreeGrafter"/>
</dbReference>
<evidence type="ECO:0000259" key="2">
    <source>
        <dbReference type="Pfam" id="PF06974"/>
    </source>
</evidence>
<dbReference type="InterPro" id="IPR045034">
    <property type="entry name" value="O-acyltransferase_WSD1-like"/>
</dbReference>
<dbReference type="PANTHER" id="PTHR31650:SF23">
    <property type="entry name" value="GH11223P"/>
    <property type="match status" value="1"/>
</dbReference>
<organism evidence="3">
    <name type="scientific">Cacopsylla melanoneura</name>
    <dbReference type="NCBI Taxonomy" id="428564"/>
    <lineage>
        <taxon>Eukaryota</taxon>
        <taxon>Metazoa</taxon>
        <taxon>Ecdysozoa</taxon>
        <taxon>Arthropoda</taxon>
        <taxon>Hexapoda</taxon>
        <taxon>Insecta</taxon>
        <taxon>Pterygota</taxon>
        <taxon>Neoptera</taxon>
        <taxon>Paraneoptera</taxon>
        <taxon>Hemiptera</taxon>
        <taxon>Sternorrhyncha</taxon>
        <taxon>Psylloidea</taxon>
        <taxon>Psyllidae</taxon>
        <taxon>Psyllinae</taxon>
        <taxon>Cacopsylla</taxon>
    </lineage>
</organism>
<protein>
    <recommendedName>
        <fullName evidence="2">O-acyltransferase WSD1 C-terminal domain-containing protein</fullName>
    </recommendedName>
</protein>
<dbReference type="EMBL" id="HBUF01343565">
    <property type="protein sequence ID" value="CAG6706837.1"/>
    <property type="molecule type" value="Transcribed_RNA"/>
</dbReference>
<dbReference type="Pfam" id="PF06974">
    <property type="entry name" value="WS_DGAT_C"/>
    <property type="match status" value="1"/>
</dbReference>
<dbReference type="EMBL" id="HBUF01343568">
    <property type="protein sequence ID" value="CAG6706843.1"/>
    <property type="molecule type" value="Transcribed_RNA"/>
</dbReference>
<dbReference type="GO" id="GO:0008374">
    <property type="term" value="F:O-acyltransferase activity"/>
    <property type="evidence" value="ECO:0007669"/>
    <property type="project" value="InterPro"/>
</dbReference>
<feature type="transmembrane region" description="Helical" evidence="1">
    <location>
        <begin position="393"/>
        <end position="415"/>
    </location>
</feature>
<evidence type="ECO:0000313" key="3">
    <source>
        <dbReference type="EMBL" id="CAG6706837.1"/>
    </source>
</evidence>
<feature type="domain" description="O-acyltransferase WSD1 C-terminal" evidence="2">
    <location>
        <begin position="518"/>
        <end position="661"/>
    </location>
</feature>
<sequence length="682" mass="79081">MGLKIETKVKLLLRKLKKLFTVFSSFYTFVAFVGAVGLIPFALVLYIVTTICRYFWHSSLQRKYPELDFVTTVTLRTAMDTIRNQGIVTVMLQMNGTHNYDTVKQQVLKCIVEKRKSNSRRLCFPHLQCSLTARRGCYAWVRDTTGFNIDNHVILESNHFRGRPVTEANVQEYISDIVFRNILHENYPPWQIILVPLNPTQYYVIVRLHHLYISEDRLGLSDLIMMNEDHNQWIMADENMDNHDVDTVQSILSHIFRTPVALPELYDHLCETCTNYWNEIISTYDPIKNKRIIKSKQNLKTFVILLFITFVTVIKNYNSNKSNHTHQDIFKLIRKEIYKRNINYELFKISLINTINPINIIYCLFKWVWFIVIKIILQLPIIILHIIRDTPIYIYWFVLLVHVSRELFYLSKLIYQAPKVLIEEMSIPNLSDANYLQTISLSGRKIVSWSAPISLDVIKSIREHTGAATCEIQLYATGAALRDFFKHTKNEIPDTVLSTCRFIPQESVLHCTNHPSSGLLCLALPTNIAYDEAPLEALHTTQWMLFNALNKQTALYLGSLSQLDYGILTKLFPSIIVRIFLYILSRRYPVTITQIETSNKDASKRKLFGTHEVQSLVYWRPPQANICLSLSLMSYGDEIRLGVMADAQLCPHHLTLAKDFVYYVEKLGEAAKQTHNTTPLLA</sequence>
<dbReference type="GO" id="GO:0019432">
    <property type="term" value="P:triglyceride biosynthetic process"/>
    <property type="evidence" value="ECO:0007669"/>
    <property type="project" value="TreeGrafter"/>
</dbReference>
<dbReference type="EMBL" id="HBUF01343562">
    <property type="protein sequence ID" value="CAG6706831.1"/>
    <property type="molecule type" value="Transcribed_RNA"/>
</dbReference>
<dbReference type="InterPro" id="IPR009721">
    <property type="entry name" value="O-acyltransferase_WSD1_C"/>
</dbReference>
<dbReference type="EMBL" id="HBUF01343564">
    <property type="protein sequence ID" value="CAG6706835.1"/>
    <property type="molecule type" value="Transcribed_RNA"/>
</dbReference>
<accession>A0A8D8ULJ6</accession>